<evidence type="ECO:0000313" key="3">
    <source>
        <dbReference type="Proteomes" id="UP000297814"/>
    </source>
</evidence>
<organism evidence="2 3">
    <name type="scientific">Botrytis hyacinthi</name>
    <dbReference type="NCBI Taxonomy" id="278943"/>
    <lineage>
        <taxon>Eukaryota</taxon>
        <taxon>Fungi</taxon>
        <taxon>Dikarya</taxon>
        <taxon>Ascomycota</taxon>
        <taxon>Pezizomycotina</taxon>
        <taxon>Leotiomycetes</taxon>
        <taxon>Helotiales</taxon>
        <taxon>Sclerotiniaceae</taxon>
        <taxon>Botrytis</taxon>
    </lineage>
</organism>
<dbReference type="Proteomes" id="UP000297814">
    <property type="component" value="Unassembled WGS sequence"/>
</dbReference>
<evidence type="ECO:0000313" key="2">
    <source>
        <dbReference type="EMBL" id="TGO39265.1"/>
    </source>
</evidence>
<dbReference type="AlphaFoldDB" id="A0A4Z1GR99"/>
<reference evidence="2 3" key="1">
    <citation type="submission" date="2017-12" db="EMBL/GenBank/DDBJ databases">
        <title>Comparative genomics of Botrytis spp.</title>
        <authorList>
            <person name="Valero-Jimenez C.A."/>
            <person name="Tapia P."/>
            <person name="Veloso J."/>
            <person name="Silva-Moreno E."/>
            <person name="Staats M."/>
            <person name="Valdes J.H."/>
            <person name="Van Kan J.A.L."/>
        </authorList>
    </citation>
    <scope>NUCLEOTIDE SEQUENCE [LARGE SCALE GENOMIC DNA]</scope>
    <source>
        <strain evidence="2 3">Bh0001</strain>
    </source>
</reference>
<keyword evidence="3" id="KW-1185">Reference proteome</keyword>
<evidence type="ECO:0000256" key="1">
    <source>
        <dbReference type="SAM" id="MobiDB-lite"/>
    </source>
</evidence>
<accession>A0A4Z1GR99</accession>
<proteinExistence type="predicted"/>
<dbReference type="EMBL" id="PQXK01000057">
    <property type="protein sequence ID" value="TGO39265.1"/>
    <property type="molecule type" value="Genomic_DNA"/>
</dbReference>
<comment type="caution">
    <text evidence="2">The sequence shown here is derived from an EMBL/GenBank/DDBJ whole genome shotgun (WGS) entry which is preliminary data.</text>
</comment>
<name>A0A4Z1GR99_9HELO</name>
<gene>
    <name evidence="2" type="ORF">BHYA_0057g00330</name>
</gene>
<protein>
    <submittedName>
        <fullName evidence="2">Uncharacterized protein</fullName>
    </submittedName>
</protein>
<feature type="region of interest" description="Disordered" evidence="1">
    <location>
        <begin position="39"/>
        <end position="60"/>
    </location>
</feature>
<sequence>MLQNTQNQYQLQSIPIKNRDSYLQEANLHYSITSTVASTAFQRSTHRPSSINNQASLKSP</sequence>